<gene>
    <name evidence="1" type="ORF">THTE_1760</name>
</gene>
<dbReference type="EMBL" id="CP018477">
    <property type="protein sequence ID" value="ASV74362.1"/>
    <property type="molecule type" value="Genomic_DNA"/>
</dbReference>
<organism evidence="1 2">
    <name type="scientific">Thermogutta terrifontis</name>
    <dbReference type="NCBI Taxonomy" id="1331910"/>
    <lineage>
        <taxon>Bacteria</taxon>
        <taxon>Pseudomonadati</taxon>
        <taxon>Planctomycetota</taxon>
        <taxon>Planctomycetia</taxon>
        <taxon>Pirellulales</taxon>
        <taxon>Thermoguttaceae</taxon>
        <taxon>Thermogutta</taxon>
    </lineage>
</organism>
<dbReference type="KEGG" id="ttf:THTE_1760"/>
<evidence type="ECO:0000313" key="2">
    <source>
        <dbReference type="Proteomes" id="UP000215086"/>
    </source>
</evidence>
<sequence length="53" mass="5867">MLKSLGLFLQLFAHQGQPARRMRRLLLIVTLLPGAIPTRGVSLLTMLNPLATQ</sequence>
<reference evidence="1 2" key="1">
    <citation type="journal article" name="Front. Microbiol.">
        <title>Sugar Metabolism of the First Thermophilic Planctomycete Thermogutta terrifontis: Comparative Genomic and Transcriptomic Approaches.</title>
        <authorList>
            <person name="Elcheninov A.G."/>
            <person name="Menzel P."/>
            <person name="Gudbergsdottir S.R."/>
            <person name="Slesarev A.I."/>
            <person name="Kadnikov V.V."/>
            <person name="Krogh A."/>
            <person name="Bonch-Osmolovskaya E.A."/>
            <person name="Peng X."/>
            <person name="Kublanov I.V."/>
        </authorList>
    </citation>
    <scope>NUCLEOTIDE SEQUENCE [LARGE SCALE GENOMIC DNA]</scope>
    <source>
        <strain evidence="1 2">R1</strain>
    </source>
</reference>
<evidence type="ECO:0000313" key="1">
    <source>
        <dbReference type="EMBL" id="ASV74362.1"/>
    </source>
</evidence>
<dbReference type="AlphaFoldDB" id="A0A286REI8"/>
<name>A0A286REI8_9BACT</name>
<dbReference type="Proteomes" id="UP000215086">
    <property type="component" value="Chromosome"/>
</dbReference>
<keyword evidence="2" id="KW-1185">Reference proteome</keyword>
<protein>
    <submittedName>
        <fullName evidence="1">Uncharacterized protein</fullName>
    </submittedName>
</protein>
<proteinExistence type="predicted"/>
<accession>A0A286REI8</accession>